<dbReference type="Gene3D" id="1.10.720.30">
    <property type="entry name" value="SAP domain"/>
    <property type="match status" value="1"/>
</dbReference>
<dbReference type="GO" id="GO:0080008">
    <property type="term" value="C:Cul4-RING E3 ubiquitin ligase complex"/>
    <property type="evidence" value="ECO:0007669"/>
    <property type="project" value="TreeGrafter"/>
</dbReference>
<protein>
    <recommendedName>
        <fullName evidence="3">SAP domain-containing protein</fullName>
    </recommendedName>
</protein>
<dbReference type="InterPro" id="IPR018276">
    <property type="entry name" value="DDA1_dom"/>
</dbReference>
<dbReference type="InterPro" id="IPR036361">
    <property type="entry name" value="SAP_dom_sf"/>
</dbReference>
<dbReference type="PANTHER" id="PTHR31879">
    <property type="entry name" value="DET1- AND DDB1-ASSOCIATED PROTEIN 1"/>
    <property type="match status" value="1"/>
</dbReference>
<name>A0AAX6GAK6_IRIPA</name>
<sequence length="176" mass="19403">MEAHGSSSSPRSRSQSKSGTCQPSDPDRTARRASSLLARRPSRRLLSSNLGGIRVYVCFYETSPPEEQVIKTKTTNILIRALQINKQKRDAKYVCSRCNRGKRSAGRSLESRTPAKRANTGGASSSTHMEGSSSGFSEKTLQAMNVERLRGFLKERGLSPKGKKDELVSRLRDEGN</sequence>
<evidence type="ECO:0000256" key="2">
    <source>
        <dbReference type="SAM" id="MobiDB-lite"/>
    </source>
</evidence>
<dbReference type="InterPro" id="IPR003034">
    <property type="entry name" value="SAP_dom"/>
</dbReference>
<reference evidence="4" key="1">
    <citation type="journal article" date="2023" name="GigaByte">
        <title>Genome assembly of the bearded iris, Iris pallida Lam.</title>
        <authorList>
            <person name="Bruccoleri R.E."/>
            <person name="Oakeley E.J."/>
            <person name="Faust A.M.E."/>
            <person name="Altorfer M."/>
            <person name="Dessus-Babus S."/>
            <person name="Burckhardt D."/>
            <person name="Oertli M."/>
            <person name="Naumann U."/>
            <person name="Petersen F."/>
            <person name="Wong J."/>
        </authorList>
    </citation>
    <scope>NUCLEOTIDE SEQUENCE</scope>
    <source>
        <strain evidence="4">GSM-AAB239-AS_SAM_17_03QT</strain>
    </source>
</reference>
<gene>
    <name evidence="4" type="ORF">M6B38_375405</name>
</gene>
<evidence type="ECO:0000313" key="5">
    <source>
        <dbReference type="Proteomes" id="UP001140949"/>
    </source>
</evidence>
<comment type="similarity">
    <text evidence="1">Belongs to the DDA1 family.</text>
</comment>
<feature type="region of interest" description="Disordered" evidence="2">
    <location>
        <begin position="152"/>
        <end position="176"/>
    </location>
</feature>
<comment type="caution">
    <text evidence="4">The sequence shown here is derived from an EMBL/GenBank/DDBJ whole genome shotgun (WGS) entry which is preliminary data.</text>
</comment>
<dbReference type="Pfam" id="PF02037">
    <property type="entry name" value="SAP"/>
    <property type="match status" value="1"/>
</dbReference>
<evidence type="ECO:0000313" key="4">
    <source>
        <dbReference type="EMBL" id="KAJ6825776.1"/>
    </source>
</evidence>
<proteinExistence type="inferred from homology"/>
<feature type="compositionally biased region" description="Low complexity" evidence="2">
    <location>
        <begin position="122"/>
        <end position="137"/>
    </location>
</feature>
<organism evidence="4 5">
    <name type="scientific">Iris pallida</name>
    <name type="common">Sweet iris</name>
    <dbReference type="NCBI Taxonomy" id="29817"/>
    <lineage>
        <taxon>Eukaryota</taxon>
        <taxon>Viridiplantae</taxon>
        <taxon>Streptophyta</taxon>
        <taxon>Embryophyta</taxon>
        <taxon>Tracheophyta</taxon>
        <taxon>Spermatophyta</taxon>
        <taxon>Magnoliopsida</taxon>
        <taxon>Liliopsida</taxon>
        <taxon>Asparagales</taxon>
        <taxon>Iridaceae</taxon>
        <taxon>Iridoideae</taxon>
        <taxon>Irideae</taxon>
        <taxon>Iris</taxon>
    </lineage>
</organism>
<evidence type="ECO:0000259" key="3">
    <source>
        <dbReference type="PROSITE" id="PS50800"/>
    </source>
</evidence>
<dbReference type="InterPro" id="IPR033575">
    <property type="entry name" value="DDA1-like"/>
</dbReference>
<reference evidence="4" key="2">
    <citation type="submission" date="2023-04" db="EMBL/GenBank/DDBJ databases">
        <authorList>
            <person name="Bruccoleri R.E."/>
            <person name="Oakeley E.J."/>
            <person name="Faust A.-M."/>
            <person name="Dessus-Babus S."/>
            <person name="Altorfer M."/>
            <person name="Burckhardt D."/>
            <person name="Oertli M."/>
            <person name="Naumann U."/>
            <person name="Petersen F."/>
            <person name="Wong J."/>
        </authorList>
    </citation>
    <scope>NUCLEOTIDE SEQUENCE</scope>
    <source>
        <strain evidence="4">GSM-AAB239-AS_SAM_17_03QT</strain>
        <tissue evidence="4">Leaf</tissue>
    </source>
</reference>
<dbReference type="GO" id="GO:0032436">
    <property type="term" value="P:positive regulation of proteasomal ubiquitin-dependent protein catabolic process"/>
    <property type="evidence" value="ECO:0007669"/>
    <property type="project" value="TreeGrafter"/>
</dbReference>
<feature type="compositionally biased region" description="Low complexity" evidence="2">
    <location>
        <begin position="1"/>
        <end position="18"/>
    </location>
</feature>
<dbReference type="AlphaFoldDB" id="A0AAX6GAK6"/>
<dbReference type="EMBL" id="JANAVB010021596">
    <property type="protein sequence ID" value="KAJ6825776.1"/>
    <property type="molecule type" value="Genomic_DNA"/>
</dbReference>
<keyword evidence="5" id="KW-1185">Reference proteome</keyword>
<feature type="region of interest" description="Disordered" evidence="2">
    <location>
        <begin position="103"/>
        <end position="140"/>
    </location>
</feature>
<feature type="domain" description="SAP" evidence="3">
    <location>
        <begin position="141"/>
        <end position="175"/>
    </location>
</feature>
<dbReference type="PANTHER" id="PTHR31879:SF2">
    <property type="entry name" value="DET1- AND DDB1-ASSOCIATED PROTEIN 1"/>
    <property type="match status" value="1"/>
</dbReference>
<feature type="region of interest" description="Disordered" evidence="2">
    <location>
        <begin position="1"/>
        <end position="38"/>
    </location>
</feature>
<accession>A0AAX6GAK6</accession>
<dbReference type="PROSITE" id="PS50800">
    <property type="entry name" value="SAP"/>
    <property type="match status" value="1"/>
</dbReference>
<evidence type="ECO:0000256" key="1">
    <source>
        <dbReference type="ARBA" id="ARBA00008042"/>
    </source>
</evidence>
<dbReference type="Pfam" id="PF10172">
    <property type="entry name" value="DDA1"/>
    <property type="match status" value="1"/>
</dbReference>
<dbReference type="SUPFAM" id="SSF68906">
    <property type="entry name" value="SAP domain"/>
    <property type="match status" value="1"/>
</dbReference>
<dbReference type="Proteomes" id="UP001140949">
    <property type="component" value="Unassembled WGS sequence"/>
</dbReference>
<dbReference type="SMART" id="SM00513">
    <property type="entry name" value="SAP"/>
    <property type="match status" value="1"/>
</dbReference>